<feature type="domain" description="HTH luxR-type" evidence="4">
    <location>
        <begin position="139"/>
        <end position="204"/>
    </location>
</feature>
<dbReference type="AlphaFoldDB" id="B4D2I0"/>
<evidence type="ECO:0000256" key="2">
    <source>
        <dbReference type="ARBA" id="ARBA00023125"/>
    </source>
</evidence>
<keyword evidence="2" id="KW-0238">DNA-binding</keyword>
<proteinExistence type="predicted"/>
<accession>B4D2I0</accession>
<dbReference type="CDD" id="cd06170">
    <property type="entry name" value="LuxR_C_like"/>
    <property type="match status" value="1"/>
</dbReference>
<dbReference type="GO" id="GO:0006355">
    <property type="term" value="P:regulation of DNA-templated transcription"/>
    <property type="evidence" value="ECO:0007669"/>
    <property type="project" value="InterPro"/>
</dbReference>
<dbReference type="PANTHER" id="PTHR43214">
    <property type="entry name" value="TWO-COMPONENT RESPONSE REGULATOR"/>
    <property type="match status" value="1"/>
</dbReference>
<feature type="modified residue" description="4-aspartylphosphate" evidence="3">
    <location>
        <position position="58"/>
    </location>
</feature>
<dbReference type="PRINTS" id="PR00038">
    <property type="entry name" value="HTHLUXR"/>
</dbReference>
<dbReference type="SMART" id="SM00448">
    <property type="entry name" value="REC"/>
    <property type="match status" value="1"/>
</dbReference>
<feature type="domain" description="Response regulatory" evidence="5">
    <location>
        <begin position="7"/>
        <end position="123"/>
    </location>
</feature>
<dbReference type="InterPro" id="IPR011006">
    <property type="entry name" value="CheY-like_superfamily"/>
</dbReference>
<sequence>MIQRPIRLMLADDHFMVRMGLATSLKLEPDFEIVAEADTGKEAISFYQHHRPDVALLDCRLPDMTGIEVTQALRAADATARILILSAFNGEEDVFRAVQAGAESYLLKNARRTEIVTAIRTVHAGSPYFPPEISAILAARMRREELTPREKSVLFEIVKGSSNKEIGCCLEITESAVKIHVTHLLQKLNAKDRTHAATIAIQRGIVHLD</sequence>
<organism evidence="6 7">
    <name type="scientific">Chthoniobacter flavus Ellin428</name>
    <dbReference type="NCBI Taxonomy" id="497964"/>
    <lineage>
        <taxon>Bacteria</taxon>
        <taxon>Pseudomonadati</taxon>
        <taxon>Verrucomicrobiota</taxon>
        <taxon>Spartobacteria</taxon>
        <taxon>Chthoniobacterales</taxon>
        <taxon>Chthoniobacteraceae</taxon>
        <taxon>Chthoniobacter</taxon>
    </lineage>
</organism>
<evidence type="ECO:0000256" key="1">
    <source>
        <dbReference type="ARBA" id="ARBA00022553"/>
    </source>
</evidence>
<dbReference type="Pfam" id="PF00196">
    <property type="entry name" value="GerE"/>
    <property type="match status" value="1"/>
</dbReference>
<evidence type="ECO:0000313" key="7">
    <source>
        <dbReference type="Proteomes" id="UP000005824"/>
    </source>
</evidence>
<dbReference type="SUPFAM" id="SSF52172">
    <property type="entry name" value="CheY-like"/>
    <property type="match status" value="1"/>
</dbReference>
<dbReference type="FunCoup" id="B4D2I0">
    <property type="interactions" value="421"/>
</dbReference>
<evidence type="ECO:0000256" key="3">
    <source>
        <dbReference type="PROSITE-ProRule" id="PRU00169"/>
    </source>
</evidence>
<dbReference type="eggNOG" id="COG2197">
    <property type="taxonomic scope" value="Bacteria"/>
</dbReference>
<dbReference type="Proteomes" id="UP000005824">
    <property type="component" value="Unassembled WGS sequence"/>
</dbReference>
<evidence type="ECO:0000259" key="5">
    <source>
        <dbReference type="PROSITE" id="PS50110"/>
    </source>
</evidence>
<dbReference type="CDD" id="cd17535">
    <property type="entry name" value="REC_NarL-like"/>
    <property type="match status" value="1"/>
</dbReference>
<comment type="caution">
    <text evidence="6">The sequence shown here is derived from an EMBL/GenBank/DDBJ whole genome shotgun (WGS) entry which is preliminary data.</text>
</comment>
<name>B4D2I0_9BACT</name>
<dbReference type="InterPro" id="IPR058245">
    <property type="entry name" value="NreC/VraR/RcsB-like_REC"/>
</dbReference>
<dbReference type="EMBL" id="ABVL01000008">
    <property type="protein sequence ID" value="EDY19420.1"/>
    <property type="molecule type" value="Genomic_DNA"/>
</dbReference>
<dbReference type="GO" id="GO:0000160">
    <property type="term" value="P:phosphorelay signal transduction system"/>
    <property type="evidence" value="ECO:0007669"/>
    <property type="project" value="InterPro"/>
</dbReference>
<gene>
    <name evidence="6" type="ORF">CfE428DRAFT_3105</name>
</gene>
<keyword evidence="7" id="KW-1185">Reference proteome</keyword>
<evidence type="ECO:0000313" key="6">
    <source>
        <dbReference type="EMBL" id="EDY19420.1"/>
    </source>
</evidence>
<dbReference type="RefSeq" id="WP_006980430.1">
    <property type="nucleotide sequence ID" value="NZ_ABVL01000008.1"/>
</dbReference>
<reference evidence="6 7" key="1">
    <citation type="journal article" date="2011" name="J. Bacteriol.">
        <title>Genome sequence of Chthoniobacter flavus Ellin428, an aerobic heterotrophic soil bacterium.</title>
        <authorList>
            <person name="Kant R."/>
            <person name="van Passel M.W."/>
            <person name="Palva A."/>
            <person name="Lucas S."/>
            <person name="Lapidus A."/>
            <person name="Glavina Del Rio T."/>
            <person name="Dalin E."/>
            <person name="Tice H."/>
            <person name="Bruce D."/>
            <person name="Goodwin L."/>
            <person name="Pitluck S."/>
            <person name="Larimer F.W."/>
            <person name="Land M.L."/>
            <person name="Hauser L."/>
            <person name="Sangwan P."/>
            <person name="de Vos W.M."/>
            <person name="Janssen P.H."/>
            <person name="Smidt H."/>
        </authorList>
    </citation>
    <scope>NUCLEOTIDE SEQUENCE [LARGE SCALE GENOMIC DNA]</scope>
    <source>
        <strain evidence="6 7">Ellin428</strain>
    </source>
</reference>
<dbReference type="GO" id="GO:0003677">
    <property type="term" value="F:DNA binding"/>
    <property type="evidence" value="ECO:0007669"/>
    <property type="project" value="UniProtKB-KW"/>
</dbReference>
<dbReference type="SMART" id="SM00421">
    <property type="entry name" value="HTH_LUXR"/>
    <property type="match status" value="1"/>
</dbReference>
<dbReference type="InterPro" id="IPR016032">
    <property type="entry name" value="Sig_transdc_resp-reg_C-effctor"/>
</dbReference>
<dbReference type="STRING" id="497964.CfE428DRAFT_3105"/>
<evidence type="ECO:0000259" key="4">
    <source>
        <dbReference type="PROSITE" id="PS50043"/>
    </source>
</evidence>
<keyword evidence="1 3" id="KW-0597">Phosphoprotein</keyword>
<dbReference type="Gene3D" id="3.40.50.2300">
    <property type="match status" value="1"/>
</dbReference>
<dbReference type="SUPFAM" id="SSF46894">
    <property type="entry name" value="C-terminal effector domain of the bipartite response regulators"/>
    <property type="match status" value="1"/>
</dbReference>
<dbReference type="PROSITE" id="PS50043">
    <property type="entry name" value="HTH_LUXR_2"/>
    <property type="match status" value="1"/>
</dbReference>
<dbReference type="PANTHER" id="PTHR43214:SF43">
    <property type="entry name" value="TWO-COMPONENT RESPONSE REGULATOR"/>
    <property type="match status" value="1"/>
</dbReference>
<dbReference type="InterPro" id="IPR039420">
    <property type="entry name" value="WalR-like"/>
</dbReference>
<dbReference type="InterPro" id="IPR001789">
    <property type="entry name" value="Sig_transdc_resp-reg_receiver"/>
</dbReference>
<dbReference type="PROSITE" id="PS50110">
    <property type="entry name" value="RESPONSE_REGULATORY"/>
    <property type="match status" value="1"/>
</dbReference>
<dbReference type="Pfam" id="PF00072">
    <property type="entry name" value="Response_reg"/>
    <property type="match status" value="1"/>
</dbReference>
<protein>
    <submittedName>
        <fullName evidence="6">Two component transcriptional regulator, LuxR family</fullName>
    </submittedName>
</protein>
<dbReference type="InterPro" id="IPR000792">
    <property type="entry name" value="Tscrpt_reg_LuxR_C"/>
</dbReference>
<dbReference type="InParanoid" id="B4D2I0"/>